<reference evidence="1 2" key="1">
    <citation type="journal article" date="2014" name="Genome Biol. Evol.">
        <title>The genome of the myxosporean Thelohanellus kitauei shows adaptations to nutrient acquisition within its fish host.</title>
        <authorList>
            <person name="Yang Y."/>
            <person name="Xiong J."/>
            <person name="Zhou Z."/>
            <person name="Huo F."/>
            <person name="Miao W."/>
            <person name="Ran C."/>
            <person name="Liu Y."/>
            <person name="Zhang J."/>
            <person name="Feng J."/>
            <person name="Wang M."/>
            <person name="Wang M."/>
            <person name="Wang L."/>
            <person name="Yao B."/>
        </authorList>
    </citation>
    <scope>NUCLEOTIDE SEQUENCE [LARGE SCALE GENOMIC DNA]</scope>
    <source>
        <strain evidence="1">Wuqing</strain>
    </source>
</reference>
<gene>
    <name evidence="1" type="ORF">RF11_14256</name>
</gene>
<keyword evidence="2" id="KW-1185">Reference proteome</keyword>
<organism evidence="1 2">
    <name type="scientific">Thelohanellus kitauei</name>
    <name type="common">Myxosporean</name>
    <dbReference type="NCBI Taxonomy" id="669202"/>
    <lineage>
        <taxon>Eukaryota</taxon>
        <taxon>Metazoa</taxon>
        <taxon>Cnidaria</taxon>
        <taxon>Myxozoa</taxon>
        <taxon>Myxosporea</taxon>
        <taxon>Bivalvulida</taxon>
        <taxon>Platysporina</taxon>
        <taxon>Myxobolidae</taxon>
        <taxon>Thelohanellus</taxon>
    </lineage>
</organism>
<comment type="caution">
    <text evidence="1">The sequence shown here is derived from an EMBL/GenBank/DDBJ whole genome shotgun (WGS) entry which is preliminary data.</text>
</comment>
<evidence type="ECO:0000313" key="2">
    <source>
        <dbReference type="Proteomes" id="UP000031668"/>
    </source>
</evidence>
<dbReference type="AlphaFoldDB" id="A0A0C2J987"/>
<dbReference type="Proteomes" id="UP000031668">
    <property type="component" value="Unassembled WGS sequence"/>
</dbReference>
<protein>
    <submittedName>
        <fullName evidence="1">Uncharacterized protein</fullName>
    </submittedName>
</protein>
<name>A0A0C2J987_THEKT</name>
<accession>A0A0C2J987</accession>
<evidence type="ECO:0000313" key="1">
    <source>
        <dbReference type="EMBL" id="KII65628.1"/>
    </source>
</evidence>
<dbReference type="EMBL" id="JWZT01003745">
    <property type="protein sequence ID" value="KII65628.1"/>
    <property type="molecule type" value="Genomic_DNA"/>
</dbReference>
<sequence length="223" mass="25382">MIDHFNKLVEVIPISEQTAEAAAALLSNIIVDSRSMIGSSMIKKSRTTAYHPLGYALVNRDDWDEHGFSAHELRTAQNTSTDFLPSMMVFGKEMASLIDLDTMATIMYIFVKKIHKVQIVRKISNDNLTGGRTKHNIYNDRCVGKKLSHRLEGPFIVEKASIPVYTLSDPLKQSFHQNVHFNRLNKVSKHTGEYYDTVSFDKESPILRRCKGKCKPVDYSQIF</sequence>
<proteinExistence type="predicted"/>